<dbReference type="InterPro" id="IPR010730">
    <property type="entry name" value="HET"/>
</dbReference>
<feature type="region of interest" description="Disordered" evidence="1">
    <location>
        <begin position="452"/>
        <end position="491"/>
    </location>
</feature>
<evidence type="ECO:0000256" key="1">
    <source>
        <dbReference type="SAM" id="MobiDB-lite"/>
    </source>
</evidence>
<accession>A0A8H7W3N1</accession>
<evidence type="ECO:0000259" key="2">
    <source>
        <dbReference type="Pfam" id="PF06985"/>
    </source>
</evidence>
<dbReference type="Proteomes" id="UP000664132">
    <property type="component" value="Unassembled WGS sequence"/>
</dbReference>
<dbReference type="PANTHER" id="PTHR24148:SF64">
    <property type="entry name" value="HETEROKARYON INCOMPATIBILITY DOMAIN-CONTAINING PROTEIN"/>
    <property type="match status" value="1"/>
</dbReference>
<dbReference type="PANTHER" id="PTHR24148">
    <property type="entry name" value="ANKYRIN REPEAT DOMAIN-CONTAINING PROTEIN 39 HOMOLOG-RELATED"/>
    <property type="match status" value="1"/>
</dbReference>
<protein>
    <recommendedName>
        <fullName evidence="2">Heterokaryon incompatibility domain-containing protein</fullName>
    </recommendedName>
</protein>
<dbReference type="EMBL" id="JAFJYH010000201">
    <property type="protein sequence ID" value="KAG4415990.1"/>
    <property type="molecule type" value="Genomic_DNA"/>
</dbReference>
<evidence type="ECO:0000313" key="3">
    <source>
        <dbReference type="EMBL" id="KAG4415990.1"/>
    </source>
</evidence>
<reference evidence="3" key="1">
    <citation type="submission" date="2021-02" db="EMBL/GenBank/DDBJ databases">
        <title>Genome sequence Cadophora malorum strain M34.</title>
        <authorList>
            <person name="Stefanovic E."/>
            <person name="Vu D."/>
            <person name="Scully C."/>
            <person name="Dijksterhuis J."/>
            <person name="Roader J."/>
            <person name="Houbraken J."/>
        </authorList>
    </citation>
    <scope>NUCLEOTIDE SEQUENCE</scope>
    <source>
        <strain evidence="3">M34</strain>
    </source>
</reference>
<keyword evidence="4" id="KW-1185">Reference proteome</keyword>
<dbReference type="Pfam" id="PF06985">
    <property type="entry name" value="HET"/>
    <property type="match status" value="1"/>
</dbReference>
<evidence type="ECO:0000313" key="4">
    <source>
        <dbReference type="Proteomes" id="UP000664132"/>
    </source>
</evidence>
<feature type="domain" description="Heterokaryon incompatibility" evidence="2">
    <location>
        <begin position="46"/>
        <end position="244"/>
    </location>
</feature>
<name>A0A8H7W3N1_9HELO</name>
<organism evidence="3 4">
    <name type="scientific">Cadophora malorum</name>
    <dbReference type="NCBI Taxonomy" id="108018"/>
    <lineage>
        <taxon>Eukaryota</taxon>
        <taxon>Fungi</taxon>
        <taxon>Dikarya</taxon>
        <taxon>Ascomycota</taxon>
        <taxon>Pezizomycotina</taxon>
        <taxon>Leotiomycetes</taxon>
        <taxon>Helotiales</taxon>
        <taxon>Ploettnerulaceae</taxon>
        <taxon>Cadophora</taxon>
    </lineage>
</organism>
<dbReference type="AlphaFoldDB" id="A0A8H7W3N1"/>
<sequence>MTIYPYRPLSNPSDTRLLRLHPASGYNNELKCALIHISLTHDTPRYEALSYVWNNSSNTWLSNFNWSPPKIKYAFYPPMEGEEAPEYIEPSENGEHPLGYGGGYITCDGQRVEIGAELYDALRRIRLPDRQRLVWIDALCINQQDIFERNAQVQNMRVIYSQADHVLIWVGEHFSGGPASQALLDFITELELLITIIMDTYGPKNRKSIESALIEAYTAHYIRWNFLRELLSRAWFGRVWVLQEVANAKKATIYAGSAKCDWDTIAAIARWLSIYDINGPLNIRGTICSLTTVDMIWKISRLKEDPRKPLPTLIDVLAESRLCMSTYAIDKVYGVLGLVREEDAASIPIDYGIEAADLYQRIAEKQLLNAGLETLYYCTKSASTSTVACPSWTPDWSLPCYHNSYLKLGYKCRAAASSVSQFRVDGTSLIVKGRIIDTVRVVELLRKIPAGIDPEPEKPADSQTTETDVTDDTMSIKENPIPGDSKPDTEMNNDVVNNRTWFPNVMKIALPDGTITPQLYETLWRTCCCNKTTEGDVPGIEFADSFGDWTKAMMGLKLRDFKEFQRKGRRFMESFTLHCNNRRFFRSEGGRLGWGPDQTREGDMICVMHGASVPFVLRPVGHDRFEVVGDAYVHGIMDGEAMGLEETEDLDIILV</sequence>
<dbReference type="InterPro" id="IPR052895">
    <property type="entry name" value="HetReg/Transcr_Mod"/>
</dbReference>
<comment type="caution">
    <text evidence="3">The sequence shown here is derived from an EMBL/GenBank/DDBJ whole genome shotgun (WGS) entry which is preliminary data.</text>
</comment>
<dbReference type="OrthoDB" id="2157530at2759"/>
<dbReference type="Pfam" id="PF26639">
    <property type="entry name" value="Het-6_barrel"/>
    <property type="match status" value="1"/>
</dbReference>
<gene>
    <name evidence="3" type="ORF">IFR04_010875</name>
</gene>
<proteinExistence type="predicted"/>